<evidence type="ECO:0000256" key="1">
    <source>
        <dbReference type="ARBA" id="ARBA00003553"/>
    </source>
</evidence>
<reference evidence="7 8" key="1">
    <citation type="submission" date="2017-10" db="EMBL/GenBank/DDBJ databases">
        <title>Bacillus sp. nov., a halophilic bacterium isolated from a Keqin Lake.</title>
        <authorList>
            <person name="Wang H."/>
        </authorList>
    </citation>
    <scope>NUCLEOTIDE SEQUENCE [LARGE SCALE GENOMIC DNA]</scope>
    <source>
        <strain evidence="7 8">KCTC 13187</strain>
    </source>
</reference>
<dbReference type="Pfam" id="PF13378">
    <property type="entry name" value="MR_MLE_C"/>
    <property type="match status" value="1"/>
</dbReference>
<dbReference type="InterPro" id="IPR036849">
    <property type="entry name" value="Enolase-like_C_sf"/>
</dbReference>
<dbReference type="FunFam" id="3.20.20.120:FF:000011">
    <property type="entry name" value="D-galactonate dehydratase family member VSWAT3_13707"/>
    <property type="match status" value="1"/>
</dbReference>
<keyword evidence="3" id="KW-0479">Metal-binding</keyword>
<keyword evidence="8" id="KW-1185">Reference proteome</keyword>
<dbReference type="InterPro" id="IPR018110">
    <property type="entry name" value="Mandel_Rmase/mucon_lact_enz_CS"/>
</dbReference>
<feature type="domain" description="Mandelate racemase/muconate lactonizing enzyme C-terminal" evidence="6">
    <location>
        <begin position="133"/>
        <end position="270"/>
    </location>
</feature>
<dbReference type="OrthoDB" id="9775391at2"/>
<dbReference type="Gene3D" id="3.30.390.10">
    <property type="entry name" value="Enolase-like, N-terminal domain"/>
    <property type="match status" value="1"/>
</dbReference>
<comment type="caution">
    <text evidence="7">The sequence shown here is derived from an EMBL/GenBank/DDBJ whole genome shotgun (WGS) entry which is preliminary data.</text>
</comment>
<dbReference type="PROSITE" id="PS00908">
    <property type="entry name" value="MR_MLE_1"/>
    <property type="match status" value="1"/>
</dbReference>
<dbReference type="InterPro" id="IPR029065">
    <property type="entry name" value="Enolase_C-like"/>
</dbReference>
<dbReference type="GO" id="GO:0000287">
    <property type="term" value="F:magnesium ion binding"/>
    <property type="evidence" value="ECO:0007669"/>
    <property type="project" value="UniProtKB-ARBA"/>
</dbReference>
<evidence type="ECO:0000256" key="2">
    <source>
        <dbReference type="ARBA" id="ARBA00010339"/>
    </source>
</evidence>
<evidence type="ECO:0000313" key="7">
    <source>
        <dbReference type="EMBL" id="RKL66494.1"/>
    </source>
</evidence>
<gene>
    <name evidence="7" type="ORF">CR203_14430</name>
</gene>
<dbReference type="GO" id="GO:0009063">
    <property type="term" value="P:amino acid catabolic process"/>
    <property type="evidence" value="ECO:0007669"/>
    <property type="project" value="InterPro"/>
</dbReference>
<proteinExistence type="inferred from homology"/>
<organism evidence="7 8">
    <name type="scientific">Salipaludibacillus neizhouensis</name>
    <dbReference type="NCBI Taxonomy" id="885475"/>
    <lineage>
        <taxon>Bacteria</taxon>
        <taxon>Bacillati</taxon>
        <taxon>Bacillota</taxon>
        <taxon>Bacilli</taxon>
        <taxon>Bacillales</taxon>
        <taxon>Bacillaceae</taxon>
    </lineage>
</organism>
<dbReference type="SMART" id="SM00922">
    <property type="entry name" value="MR_MLE"/>
    <property type="match status" value="1"/>
</dbReference>
<dbReference type="SUPFAM" id="SSF54826">
    <property type="entry name" value="Enolase N-terminal domain-like"/>
    <property type="match status" value="1"/>
</dbReference>
<dbReference type="InterPro" id="IPR013341">
    <property type="entry name" value="Mandelate_racemase_N_dom"/>
</dbReference>
<evidence type="ECO:0000256" key="3">
    <source>
        <dbReference type="ARBA" id="ARBA00022723"/>
    </source>
</evidence>
<dbReference type="RefSeq" id="WP_110935774.1">
    <property type="nucleotide sequence ID" value="NZ_KZ614146.1"/>
</dbReference>
<feature type="region of interest" description="Disordered" evidence="5">
    <location>
        <begin position="398"/>
        <end position="417"/>
    </location>
</feature>
<dbReference type="Gene3D" id="3.20.20.120">
    <property type="entry name" value="Enolase-like C-terminal domain"/>
    <property type="match status" value="1"/>
</dbReference>
<comment type="function">
    <text evidence="1">Has no detectable activity with D-mannonate and with a panel of 70 other acid sugars (in vitro), in spite of the conservation of the residues that are expected to be important for catalytic activity and cofactor binding. May have evolved a divergent function.</text>
</comment>
<dbReference type="PANTHER" id="PTHR48080:SF6">
    <property type="entry name" value="STARVATION-SENSING PROTEIN RSPA"/>
    <property type="match status" value="1"/>
</dbReference>
<dbReference type="EMBL" id="PDOE01000006">
    <property type="protein sequence ID" value="RKL66494.1"/>
    <property type="molecule type" value="Genomic_DNA"/>
</dbReference>
<evidence type="ECO:0000259" key="6">
    <source>
        <dbReference type="SMART" id="SM00922"/>
    </source>
</evidence>
<dbReference type="InterPro" id="IPR029017">
    <property type="entry name" value="Enolase-like_N"/>
</dbReference>
<evidence type="ECO:0000256" key="4">
    <source>
        <dbReference type="ARBA" id="ARBA00022842"/>
    </source>
</evidence>
<dbReference type="PANTHER" id="PTHR48080">
    <property type="entry name" value="D-GALACTONATE DEHYDRATASE-RELATED"/>
    <property type="match status" value="1"/>
</dbReference>
<dbReference type="InterPro" id="IPR034593">
    <property type="entry name" value="DgoD-like"/>
</dbReference>
<dbReference type="AlphaFoldDB" id="A0A3A9K069"/>
<sequence>MNNYKILDVEVFVTAPNNIDLVVVRIKTNKTGLYGLGCATFTQRAIAVKHAIEDYLKSFLIGKDPSNIEDIWNSANVSGYWRNGPIMNNALSGIDMALWDIKGKIADLPVYELLGGKSRDGVALYRHTDGSSKEEVVEDIRQAIKEGYQHVRCQLGMYGGAGTEDTGLISKKMEAAKGLVKKRSPDNLREGQYFDTDGYLKSVVELLSYIRTEVGENIELIHDIHERVSPIDAIKLAKKVEKFNLFYLEDPFPPENLEWLKMLREQTSTPIAIGELFSHPNDWKQLIISQQIDFIRAHISAIGGITPARKLAVLGEIFGVRTAWHGPGDISPIGVAANLHLDISVSNFGIQEWTPMNQQLREVFPGGPIIKEGYAYLTDAPGLGVDFCEKAALAHPPRNEPPEWTLARTYDGTSVKP</sequence>
<name>A0A3A9K069_9BACI</name>
<keyword evidence="4" id="KW-0460">Magnesium</keyword>
<dbReference type="Pfam" id="PF02746">
    <property type="entry name" value="MR_MLE_N"/>
    <property type="match status" value="1"/>
</dbReference>
<dbReference type="SUPFAM" id="SSF51604">
    <property type="entry name" value="Enolase C-terminal domain-like"/>
    <property type="match status" value="1"/>
</dbReference>
<evidence type="ECO:0000256" key="5">
    <source>
        <dbReference type="SAM" id="MobiDB-lite"/>
    </source>
</evidence>
<comment type="similarity">
    <text evidence="2">Belongs to the mandelate racemase/muconate lactonizing enzyme family. GalD subfamily.</text>
</comment>
<accession>A0A3A9K069</accession>
<dbReference type="InterPro" id="IPR013342">
    <property type="entry name" value="Mandelate_racemase_C"/>
</dbReference>
<dbReference type="PROSITE" id="PS00909">
    <property type="entry name" value="MR_MLE_2"/>
    <property type="match status" value="1"/>
</dbReference>
<evidence type="ECO:0000313" key="8">
    <source>
        <dbReference type="Proteomes" id="UP000281498"/>
    </source>
</evidence>
<protein>
    <submittedName>
        <fullName evidence="7">Starvation-sensing protein RspA</fullName>
    </submittedName>
</protein>
<dbReference type="Proteomes" id="UP000281498">
    <property type="component" value="Unassembled WGS sequence"/>
</dbReference>